<feature type="domain" description="Resolvase HTH" evidence="1">
    <location>
        <begin position="28"/>
        <end position="63"/>
    </location>
</feature>
<accession>A0ABW9CJI6</accession>
<dbReference type="Pfam" id="PF02796">
    <property type="entry name" value="HTH_7"/>
    <property type="match status" value="1"/>
</dbReference>
<gene>
    <name evidence="2" type="ORF">PQR08_13385</name>
</gene>
<evidence type="ECO:0000259" key="1">
    <source>
        <dbReference type="Pfam" id="PF02796"/>
    </source>
</evidence>
<name>A0ABW9CJI6_9BURK</name>
<keyword evidence="3" id="KW-1185">Reference proteome</keyword>
<dbReference type="EMBL" id="JAQQDB010000011">
    <property type="protein sequence ID" value="MFM0518419.1"/>
    <property type="molecule type" value="Genomic_DNA"/>
</dbReference>
<organism evidence="2 3">
    <name type="scientific">Caballeronia jiangsuensis</name>
    <dbReference type="NCBI Taxonomy" id="1458357"/>
    <lineage>
        <taxon>Bacteria</taxon>
        <taxon>Pseudomonadati</taxon>
        <taxon>Pseudomonadota</taxon>
        <taxon>Betaproteobacteria</taxon>
        <taxon>Burkholderiales</taxon>
        <taxon>Burkholderiaceae</taxon>
        <taxon>Caballeronia</taxon>
    </lineage>
</organism>
<evidence type="ECO:0000313" key="2">
    <source>
        <dbReference type="EMBL" id="MFM0518419.1"/>
    </source>
</evidence>
<sequence>MADLESSGVGFERLTEKIEQTNSAAGKLGEMQVREIKVRHRDPSIKVTDVARRDGLSRTTLYKHVVVVAWRHP</sequence>
<proteinExistence type="predicted"/>
<protein>
    <recommendedName>
        <fullName evidence="1">Resolvase HTH domain-containing protein</fullName>
    </recommendedName>
</protein>
<comment type="caution">
    <text evidence="2">The sequence shown here is derived from an EMBL/GenBank/DDBJ whole genome shotgun (WGS) entry which is preliminary data.</text>
</comment>
<dbReference type="RefSeq" id="WP_408161410.1">
    <property type="nucleotide sequence ID" value="NZ_JAQQDB010000011.1"/>
</dbReference>
<reference evidence="2 3" key="1">
    <citation type="journal article" date="2024" name="Chem. Sci.">
        <title>Discovery of megapolipeptins by genome mining of a Burkholderiales bacteria collection.</title>
        <authorList>
            <person name="Paulo B.S."/>
            <person name="Recchia M.J.J."/>
            <person name="Lee S."/>
            <person name="Fergusson C.H."/>
            <person name="Romanowski S.B."/>
            <person name="Hernandez A."/>
            <person name="Krull N."/>
            <person name="Liu D.Y."/>
            <person name="Cavanagh H."/>
            <person name="Bos A."/>
            <person name="Gray C.A."/>
            <person name="Murphy B.T."/>
            <person name="Linington R.G."/>
            <person name="Eustaquio A.S."/>
        </authorList>
    </citation>
    <scope>NUCLEOTIDE SEQUENCE [LARGE SCALE GENOMIC DNA]</scope>
    <source>
        <strain evidence="2 3">RL17-374-BIF-D</strain>
    </source>
</reference>
<dbReference type="Proteomes" id="UP001629462">
    <property type="component" value="Unassembled WGS sequence"/>
</dbReference>
<evidence type="ECO:0000313" key="3">
    <source>
        <dbReference type="Proteomes" id="UP001629462"/>
    </source>
</evidence>
<dbReference type="InterPro" id="IPR006120">
    <property type="entry name" value="Resolvase_HTH_dom"/>
</dbReference>